<proteinExistence type="predicted"/>
<comment type="caution">
    <text evidence="1">The sequence shown here is derived from an EMBL/GenBank/DDBJ whole genome shotgun (WGS) entry which is preliminary data.</text>
</comment>
<name>A0A5J4VMZ7_9EUKA</name>
<dbReference type="AlphaFoldDB" id="A0A5J4VMZ7"/>
<reference evidence="1 2" key="1">
    <citation type="submission" date="2019-03" db="EMBL/GenBank/DDBJ databases">
        <title>Single cell metagenomics reveals metabolic interactions within the superorganism composed of flagellate Streblomastix strix and complex community of Bacteroidetes bacteria on its surface.</title>
        <authorList>
            <person name="Treitli S.C."/>
            <person name="Kolisko M."/>
            <person name="Husnik F."/>
            <person name="Keeling P."/>
            <person name="Hampl V."/>
        </authorList>
    </citation>
    <scope>NUCLEOTIDE SEQUENCE [LARGE SCALE GENOMIC DNA]</scope>
    <source>
        <strain evidence="1">ST1C</strain>
    </source>
</reference>
<sequence length="146" mass="17026">MGLDVYTDDGLMFVIWSFSKRLERITLLSRQTAQSPKTLKVQTREHAQISCLEYKLQDVLRMNITTFQKIATRSNRPNDPITRIRKDPKFTIVQPPELLLQKTRISEVIIPEEIKDLNYAGQEMQQLSIRCFDAFVEVKLQAQSLQ</sequence>
<dbReference type="Proteomes" id="UP000324800">
    <property type="component" value="Unassembled WGS sequence"/>
</dbReference>
<organism evidence="1 2">
    <name type="scientific">Streblomastix strix</name>
    <dbReference type="NCBI Taxonomy" id="222440"/>
    <lineage>
        <taxon>Eukaryota</taxon>
        <taxon>Metamonada</taxon>
        <taxon>Preaxostyla</taxon>
        <taxon>Oxymonadida</taxon>
        <taxon>Streblomastigidae</taxon>
        <taxon>Streblomastix</taxon>
    </lineage>
</organism>
<protein>
    <submittedName>
        <fullName evidence="1">Uncharacterized protein</fullName>
    </submittedName>
</protein>
<evidence type="ECO:0000313" key="2">
    <source>
        <dbReference type="Proteomes" id="UP000324800"/>
    </source>
</evidence>
<evidence type="ECO:0000313" key="1">
    <source>
        <dbReference type="EMBL" id="KAA6383900.1"/>
    </source>
</evidence>
<gene>
    <name evidence="1" type="ORF">EZS28_020572</name>
</gene>
<dbReference type="EMBL" id="SNRW01006015">
    <property type="protein sequence ID" value="KAA6383900.1"/>
    <property type="molecule type" value="Genomic_DNA"/>
</dbReference>
<accession>A0A5J4VMZ7</accession>